<dbReference type="Pfam" id="PF18884">
    <property type="entry name" value="TSP3_bac"/>
    <property type="match status" value="2"/>
</dbReference>
<gene>
    <name evidence="7" type="ORF">COS18_03205</name>
</gene>
<name>A0A2M7DN54_9BACT</name>
<comment type="subcellular location">
    <subcellularLocation>
        <location evidence="1">Secreted</location>
    </subcellularLocation>
</comment>
<protein>
    <submittedName>
        <fullName evidence="7">Uncharacterized protein</fullName>
    </submittedName>
</protein>
<proteinExistence type="predicted"/>
<evidence type="ECO:0000256" key="5">
    <source>
        <dbReference type="SAM" id="MobiDB-lite"/>
    </source>
</evidence>
<evidence type="ECO:0000313" key="7">
    <source>
        <dbReference type="EMBL" id="PIV51148.1"/>
    </source>
</evidence>
<evidence type="ECO:0000256" key="4">
    <source>
        <dbReference type="ARBA" id="ARBA00022837"/>
    </source>
</evidence>
<accession>A0A2M7DN54</accession>
<evidence type="ECO:0000256" key="1">
    <source>
        <dbReference type="ARBA" id="ARBA00004613"/>
    </source>
</evidence>
<dbReference type="Gene3D" id="4.10.1080.10">
    <property type="entry name" value="TSP type-3 repeat"/>
    <property type="match status" value="1"/>
</dbReference>
<evidence type="ECO:0000313" key="8">
    <source>
        <dbReference type="Proteomes" id="UP000228896"/>
    </source>
</evidence>
<keyword evidence="3" id="KW-0732">Signal</keyword>
<keyword evidence="6" id="KW-0812">Transmembrane</keyword>
<feature type="compositionally biased region" description="Basic and acidic residues" evidence="5">
    <location>
        <begin position="235"/>
        <end position="245"/>
    </location>
</feature>
<evidence type="ECO:0000256" key="6">
    <source>
        <dbReference type="SAM" id="Phobius"/>
    </source>
</evidence>
<comment type="caution">
    <text evidence="7">The sequence shown here is derived from an EMBL/GenBank/DDBJ whole genome shotgun (WGS) entry which is preliminary data.</text>
</comment>
<keyword evidence="4" id="KW-0106">Calcium</keyword>
<dbReference type="InterPro" id="IPR059100">
    <property type="entry name" value="TSP3_bac"/>
</dbReference>
<keyword evidence="6" id="KW-0472">Membrane</keyword>
<keyword evidence="2" id="KW-0964">Secreted</keyword>
<dbReference type="Proteomes" id="UP000228896">
    <property type="component" value="Unassembled WGS sequence"/>
</dbReference>
<dbReference type="EMBL" id="PETS01000078">
    <property type="protein sequence ID" value="PIV51148.1"/>
    <property type="molecule type" value="Genomic_DNA"/>
</dbReference>
<feature type="transmembrane region" description="Helical" evidence="6">
    <location>
        <begin position="7"/>
        <end position="27"/>
    </location>
</feature>
<evidence type="ECO:0000256" key="3">
    <source>
        <dbReference type="ARBA" id="ARBA00022729"/>
    </source>
</evidence>
<evidence type="ECO:0000256" key="2">
    <source>
        <dbReference type="ARBA" id="ARBA00022525"/>
    </source>
</evidence>
<organism evidence="7 8">
    <name type="scientific">Candidatus Falkowbacteria bacterium CG02_land_8_20_14_3_00_36_14</name>
    <dbReference type="NCBI Taxonomy" id="1974560"/>
    <lineage>
        <taxon>Bacteria</taxon>
        <taxon>Candidatus Falkowiibacteriota</taxon>
    </lineage>
</organism>
<feature type="region of interest" description="Disordered" evidence="5">
    <location>
        <begin position="234"/>
        <end position="287"/>
    </location>
</feature>
<dbReference type="AlphaFoldDB" id="A0A2M7DN54"/>
<dbReference type="InterPro" id="IPR028974">
    <property type="entry name" value="TSP_type-3_rpt"/>
</dbReference>
<dbReference type="GO" id="GO:0005509">
    <property type="term" value="F:calcium ion binding"/>
    <property type="evidence" value="ECO:0007669"/>
    <property type="project" value="InterPro"/>
</dbReference>
<dbReference type="SUPFAM" id="SSF103647">
    <property type="entry name" value="TSP type-3 repeat"/>
    <property type="match status" value="1"/>
</dbReference>
<sequence>MVKNKKILILFLGLILFIVLLIFFLYFKNNNSINKNVDKNNENYNNKESENLGKINQVSPYSYKENIIRAAIEQKTAESCSRLLFGEDKFDCVFRVAIANRSEELCVELKGSTREKECYDYIQLEKVKLEKNLQSCLNLDLNKETQMACLINYFSDKFDINICNNSFNNDEDYKLLCESIINHNIAIKEKDIKMCDKIELENYKVDCLIILNNQPKDSDGDGIKDSLELMYDTNPYDKDTDKDGLTDFDETMIYSTNPKNPDTDGDGYNDRDEVKNGYNPKGEGKLK</sequence>
<reference evidence="8" key="1">
    <citation type="submission" date="2017-09" db="EMBL/GenBank/DDBJ databases">
        <title>Depth-based differentiation of microbial function through sediment-hosted aquifers and enrichment of novel symbionts in the deep terrestrial subsurface.</title>
        <authorList>
            <person name="Probst A.J."/>
            <person name="Ladd B."/>
            <person name="Jarett J.K."/>
            <person name="Geller-Mcgrath D.E."/>
            <person name="Sieber C.M.K."/>
            <person name="Emerson J.B."/>
            <person name="Anantharaman K."/>
            <person name="Thomas B.C."/>
            <person name="Malmstrom R."/>
            <person name="Stieglmeier M."/>
            <person name="Klingl A."/>
            <person name="Woyke T."/>
            <person name="Ryan C.M."/>
            <person name="Banfield J.F."/>
        </authorList>
    </citation>
    <scope>NUCLEOTIDE SEQUENCE [LARGE SCALE GENOMIC DNA]</scope>
</reference>
<keyword evidence="6" id="KW-1133">Transmembrane helix</keyword>